<reference evidence="8 9" key="1">
    <citation type="journal article" date="2016" name="Mol. Biol. Evol.">
        <title>Comparative Genomics of Early-Diverging Mushroom-Forming Fungi Provides Insights into the Origins of Lignocellulose Decay Capabilities.</title>
        <authorList>
            <person name="Nagy L.G."/>
            <person name="Riley R."/>
            <person name="Tritt A."/>
            <person name="Adam C."/>
            <person name="Daum C."/>
            <person name="Floudas D."/>
            <person name="Sun H."/>
            <person name="Yadav J.S."/>
            <person name="Pangilinan J."/>
            <person name="Larsson K.H."/>
            <person name="Matsuura K."/>
            <person name="Barry K."/>
            <person name="Labutti K."/>
            <person name="Kuo R."/>
            <person name="Ohm R.A."/>
            <person name="Bhattacharya S.S."/>
            <person name="Shirouzu T."/>
            <person name="Yoshinaga Y."/>
            <person name="Martin F.M."/>
            <person name="Grigoriev I.V."/>
            <person name="Hibbett D.S."/>
        </authorList>
    </citation>
    <scope>NUCLEOTIDE SEQUENCE [LARGE SCALE GENOMIC DNA]</scope>
    <source>
        <strain evidence="8 9">HHB12029</strain>
    </source>
</reference>
<dbReference type="EMBL" id="KV425900">
    <property type="protein sequence ID" value="KZW00483.1"/>
    <property type="molecule type" value="Genomic_DNA"/>
</dbReference>
<dbReference type="InterPro" id="IPR039904">
    <property type="entry name" value="TRANK1"/>
</dbReference>
<sequence length="2279" mass="256096">MSVTKVAPSVQDVPEGRVVPRSGGGSLQRSDTQSTAGASCSSFSEPSSPQSSSATSVASSPSETSLPRPALLDMDAVHDVATLDLLLSQFESYKSVPQLAPIIPDLIKWPLALEVVLAATDAPVQCIRLAFPYTAALFASALDGHYPTLLRRLADAPLLPVEFDRDTNLNLGRCRGEVHAALECLQILADATLPATGHATSNENLDVEEEDEDTRYFMRQKQGKKKRAQRAAAANVAPALNPNPFRKLNIAVPTSKAESEQAIRAILSILGDELEYLLEVLRSPSCVHALKDAYLTPTNSPVEEEDEQDSTVQEELGTNSNPAAVVQLGMPAVPTKAALYFESVEELGPWRILISSRADRNLRELRRGDAKMFKIVMKKMKELSNGHFSDDNQKRLTGRDSVVDIYEAKMTRDLRLVYRVDCFSEYGSDSEIQALCVYGLYTHAQLERGDFWNSMGIQLARKGNEYRRRCAFRIPVNKGGNVYTPASFPAMPVQDESPDEYLKNIAIPQEDLDELHALLVLEKFVMFSQALLNSIIADVDVTHPFNPSSYEKQIIEHPYSCFVIGRSGTGKTTTMLFKMLGRERAWRLQQDSMRKPRQLFVTQSRVLAGKVEDFFRKLYDSLEVSERNAKELKNHDPASASWKNDVARRDDLLDADDDDNWGSNLPPRFSELEDEHFPLFTTYDQLCKLIEADVEAWLRSKAGDSPPVVSKTFDKGNMVSYNVFRSQYWPRFAEHLTKGLDPALVYSEILGVIKGSEEALQFADRQLDQAAYEGFSTRRQGTFASHRKRVYDISVAYQRLKRENSHIDAADRTHALLRLLQSNVNLVGRRIDYLYVDEAQDNLLIDALLLRTICSNPQGLFWAGDTAQTISVGSSFRFNDLKAFLHRVEEQHKVGTNVAVADEPPAMFQLSVNYRSHGGIISCAHTVISLITAFWPDSIDHLAEEKGIVDGVKPVFFAGWDQSTVRYEQFLFGSGSHEIEFGARQCIIVRTEEAQAKLRREVGDIGVIMTVYEAKGLEFDDVLLYNFFEDSSVTLNQWRVVLNDLADENDAERQSAPRFDPIRHAGVCADLKSLYVAITRARKHMWIVDRSEKGEPMRMIWTARNLVQNCTPDTDVPHLAVSSTTTEWEEQAKSLFRAKRYLQARHCFQRAEQPHRADVANAYYLRGCATLKPVSASKRLQDERLVAFVAAAEAFAQCADGDSSGANERERSGYYRRAAESYEEAGRPYFTRAAECFERAAERAGTREEREHLRVRAAKLYREVGDFDDAVRVVQRHKLQRHEDGVRIITAAKLFYFNRDEIQKGCLLFTEVDEAVDYCEDRGLDIAQAAVLEYMGRWAEAADVHLQEGRVLTAAETYLKDDTQESADTARNVTMFAVWEQIAFGRDPRRGDPNVGRIEALIQKLRTRGLDRGVGDELQFFEILVSKDFPRLKRFAEALYNKQWSTDERIAGSLLLALHFVFKFRRASGVTTEVLVARLDMILAYVRLLRDRLSQANPSANPVVQQLFGFRAHGEKRFVILNGTYLHGKLDARTTRTAATEGGVLIMEQDLEVLYRKSLTDLIKSQISTLKEMLGERRALEEPCLQLFMQGACTKNECPYEHLAEEALTPTHFNMRIRAHILALMILGAVDGLVLRKDILWQERMWSSKLYEALHPITPKMGDPTLLDISAWFPAGTRGRDTLHSWVRPQLYSLHSSQQFHVTSAIQCAWMCFAFNEDPNAAHSIISNAPLLQDGTDESRFALRTDGNEGSPLALQLMVHAVQAPPTRSGRTSFLDGVDFLRLIIDAREPVDMAVLCNLFEELVACLVMSWHLGGGETRQQIRGLPVRSALGFKRRFITLPRNWCLSALQRRMANRQDSIAHLGRLVNAGTAFISQVLDPQQTGSALSYRGARAPSTVVNIVVTRICTALCILGYNFEMPGVRDPIIQTMRGLPKRQGLYYEVYASARDWPDLAKATQRSLDGSKLDCMVWIARRKFFKSGVVAVVPPVINVLFESFQDLEQQLRDLVPGEPQKPLIRLRKETPVASFFLLPIEGVTDTASEVESQPVAVDSTDATVAPAVDDDASDIGDDLEPEDSMIQLEVDKDDTPQKHAAARVIQLRYRQKRSRDNSLNKSSGDAVYFAACLAAVDALPIPPGYYRKLFLGPLPYILACLQTIETRILATKADVKKLLKSADQSTYEVLDAQLTAVGKAYRQCKQWRGTLKPESKFHLERNVLLLERHVADVDKFIKELPYCLPRGFSIHEVRDDLAYGVRGIVEKKPPPPARPELPALNMSDLD</sequence>
<dbReference type="Gene3D" id="3.40.50.300">
    <property type="entry name" value="P-loop containing nucleotide triphosphate hydrolases"/>
    <property type="match status" value="2"/>
</dbReference>
<feature type="compositionally biased region" description="Low complexity" evidence="6">
    <location>
        <begin position="38"/>
        <end position="65"/>
    </location>
</feature>
<dbReference type="GO" id="GO:0016787">
    <property type="term" value="F:hydrolase activity"/>
    <property type="evidence" value="ECO:0007669"/>
    <property type="project" value="UniProtKB-UniRule"/>
</dbReference>
<evidence type="ECO:0000313" key="8">
    <source>
        <dbReference type="EMBL" id="KZW00483.1"/>
    </source>
</evidence>
<dbReference type="InterPro" id="IPR011990">
    <property type="entry name" value="TPR-like_helical_dom_sf"/>
</dbReference>
<evidence type="ECO:0000259" key="7">
    <source>
        <dbReference type="PROSITE" id="PS51198"/>
    </source>
</evidence>
<proteinExistence type="predicted"/>
<protein>
    <recommendedName>
        <fullName evidence="7">UvrD-like helicase ATP-binding domain-containing protein</fullName>
    </recommendedName>
</protein>
<dbReference type="Pfam" id="PF00580">
    <property type="entry name" value="UvrD-helicase"/>
    <property type="match status" value="1"/>
</dbReference>
<keyword evidence="2 5" id="KW-0378">Hydrolase</keyword>
<feature type="binding site" evidence="5">
    <location>
        <begin position="565"/>
        <end position="572"/>
    </location>
    <ligand>
        <name>ATP</name>
        <dbReference type="ChEBI" id="CHEBI:30616"/>
    </ligand>
</feature>
<accession>A0A165NAZ7</accession>
<evidence type="ECO:0000256" key="6">
    <source>
        <dbReference type="SAM" id="MobiDB-lite"/>
    </source>
</evidence>
<dbReference type="PANTHER" id="PTHR21529:SF4">
    <property type="entry name" value="TPR AND ANKYRIN REPEAT-CONTAINING PROTEIN 1"/>
    <property type="match status" value="1"/>
</dbReference>
<dbReference type="OrthoDB" id="3156807at2759"/>
<feature type="compositionally biased region" description="Polar residues" evidence="6">
    <location>
        <begin position="27"/>
        <end position="37"/>
    </location>
</feature>
<dbReference type="InterPro" id="IPR014017">
    <property type="entry name" value="DNA_helicase_UvrD-like_C"/>
</dbReference>
<dbReference type="PANTHER" id="PTHR21529">
    <property type="entry name" value="MAMMARY TURMOR VIRUS RECEPTOR HOMOLOG 1, 2 MTVR1, 2"/>
    <property type="match status" value="1"/>
</dbReference>
<organism evidence="8 9">
    <name type="scientific">Exidia glandulosa HHB12029</name>
    <dbReference type="NCBI Taxonomy" id="1314781"/>
    <lineage>
        <taxon>Eukaryota</taxon>
        <taxon>Fungi</taxon>
        <taxon>Dikarya</taxon>
        <taxon>Basidiomycota</taxon>
        <taxon>Agaricomycotina</taxon>
        <taxon>Agaricomycetes</taxon>
        <taxon>Auriculariales</taxon>
        <taxon>Exidiaceae</taxon>
        <taxon>Exidia</taxon>
    </lineage>
</organism>
<dbReference type="PROSITE" id="PS51198">
    <property type="entry name" value="UVRD_HELICASE_ATP_BIND"/>
    <property type="match status" value="1"/>
</dbReference>
<dbReference type="Pfam" id="PF13361">
    <property type="entry name" value="UvrD_C"/>
    <property type="match status" value="1"/>
</dbReference>
<keyword evidence="3 5" id="KW-0347">Helicase</keyword>
<keyword evidence="4 5" id="KW-0067">ATP-binding</keyword>
<dbReference type="GO" id="GO:0005524">
    <property type="term" value="F:ATP binding"/>
    <property type="evidence" value="ECO:0007669"/>
    <property type="project" value="UniProtKB-UniRule"/>
</dbReference>
<evidence type="ECO:0000256" key="5">
    <source>
        <dbReference type="PROSITE-ProRule" id="PRU00560"/>
    </source>
</evidence>
<dbReference type="SUPFAM" id="SSF52540">
    <property type="entry name" value="P-loop containing nucleoside triphosphate hydrolases"/>
    <property type="match status" value="1"/>
</dbReference>
<evidence type="ECO:0000256" key="4">
    <source>
        <dbReference type="ARBA" id="ARBA00022840"/>
    </source>
</evidence>
<dbReference type="SUPFAM" id="SSF48452">
    <property type="entry name" value="TPR-like"/>
    <property type="match status" value="1"/>
</dbReference>
<dbReference type="Proteomes" id="UP000077266">
    <property type="component" value="Unassembled WGS sequence"/>
</dbReference>
<dbReference type="InParanoid" id="A0A165NAZ7"/>
<dbReference type="Gene3D" id="1.25.40.10">
    <property type="entry name" value="Tetratricopeptide repeat domain"/>
    <property type="match status" value="1"/>
</dbReference>
<dbReference type="InterPro" id="IPR027417">
    <property type="entry name" value="P-loop_NTPase"/>
</dbReference>
<dbReference type="STRING" id="1314781.A0A165NAZ7"/>
<feature type="domain" description="UvrD-like helicase ATP-binding" evidence="7">
    <location>
        <begin position="544"/>
        <end position="917"/>
    </location>
</feature>
<evidence type="ECO:0000256" key="2">
    <source>
        <dbReference type="ARBA" id="ARBA00022801"/>
    </source>
</evidence>
<evidence type="ECO:0000313" key="9">
    <source>
        <dbReference type="Proteomes" id="UP000077266"/>
    </source>
</evidence>
<gene>
    <name evidence="8" type="ORF">EXIGLDRAFT_639208</name>
</gene>
<dbReference type="GO" id="GO:0004386">
    <property type="term" value="F:helicase activity"/>
    <property type="evidence" value="ECO:0007669"/>
    <property type="project" value="UniProtKB-UniRule"/>
</dbReference>
<evidence type="ECO:0000256" key="3">
    <source>
        <dbReference type="ARBA" id="ARBA00022806"/>
    </source>
</evidence>
<feature type="region of interest" description="Disordered" evidence="6">
    <location>
        <begin position="1"/>
        <end position="65"/>
    </location>
</feature>
<dbReference type="InterPro" id="IPR014016">
    <property type="entry name" value="UvrD-like_ATP-bd"/>
</dbReference>
<keyword evidence="1 5" id="KW-0547">Nucleotide-binding</keyword>
<evidence type="ECO:0000256" key="1">
    <source>
        <dbReference type="ARBA" id="ARBA00022741"/>
    </source>
</evidence>
<name>A0A165NAZ7_EXIGL</name>
<keyword evidence="9" id="KW-1185">Reference proteome</keyword>